<proteinExistence type="predicted"/>
<keyword evidence="3" id="KW-1185">Reference proteome</keyword>
<feature type="signal peptide" evidence="1">
    <location>
        <begin position="1"/>
        <end position="22"/>
    </location>
</feature>
<evidence type="ECO:0000313" key="3">
    <source>
        <dbReference type="Proteomes" id="UP000663880"/>
    </source>
</evidence>
<gene>
    <name evidence="2" type="ORF">PMACD_LOCUS8620</name>
</gene>
<reference evidence="2" key="1">
    <citation type="submission" date="2021-02" db="EMBL/GenBank/DDBJ databases">
        <authorList>
            <person name="Steward A R."/>
        </authorList>
    </citation>
    <scope>NUCLEOTIDE SEQUENCE</scope>
</reference>
<evidence type="ECO:0000313" key="2">
    <source>
        <dbReference type="EMBL" id="CAF4869295.1"/>
    </source>
</evidence>
<feature type="chain" id="PRO_5032772132" evidence="1">
    <location>
        <begin position="23"/>
        <end position="67"/>
    </location>
</feature>
<dbReference type="AlphaFoldDB" id="A0A821T495"/>
<name>A0A821T495_9NEOP</name>
<dbReference type="EMBL" id="CAJOBZ010000022">
    <property type="protein sequence ID" value="CAF4869295.1"/>
    <property type="molecule type" value="Genomic_DNA"/>
</dbReference>
<evidence type="ECO:0000256" key="1">
    <source>
        <dbReference type="SAM" id="SignalP"/>
    </source>
</evidence>
<organism evidence="2 3">
    <name type="scientific">Pieris macdunnoughi</name>
    <dbReference type="NCBI Taxonomy" id="345717"/>
    <lineage>
        <taxon>Eukaryota</taxon>
        <taxon>Metazoa</taxon>
        <taxon>Ecdysozoa</taxon>
        <taxon>Arthropoda</taxon>
        <taxon>Hexapoda</taxon>
        <taxon>Insecta</taxon>
        <taxon>Pterygota</taxon>
        <taxon>Neoptera</taxon>
        <taxon>Endopterygota</taxon>
        <taxon>Lepidoptera</taxon>
        <taxon>Glossata</taxon>
        <taxon>Ditrysia</taxon>
        <taxon>Papilionoidea</taxon>
        <taxon>Pieridae</taxon>
        <taxon>Pierinae</taxon>
        <taxon>Pieris</taxon>
    </lineage>
</organism>
<protein>
    <submittedName>
        <fullName evidence="2">Uncharacterized protein</fullName>
    </submittedName>
</protein>
<comment type="caution">
    <text evidence="2">The sequence shown here is derived from an EMBL/GenBank/DDBJ whole genome shotgun (WGS) entry which is preliminary data.</text>
</comment>
<accession>A0A821T495</accession>
<dbReference type="Proteomes" id="UP000663880">
    <property type="component" value="Unassembled WGS sequence"/>
</dbReference>
<keyword evidence="1" id="KW-0732">Signal</keyword>
<sequence length="67" mass="7771">MNFGKLFFFVFACVLALSSVSAAPKWKIFKKIVEERELGKDTTNLIKIELNIIVYLQKQWAMLGKDF</sequence>